<proteinExistence type="inferred from homology"/>
<dbReference type="InterPro" id="IPR052337">
    <property type="entry name" value="SAT4-like"/>
</dbReference>
<feature type="transmembrane region" description="Helical" evidence="6">
    <location>
        <begin position="22"/>
        <end position="45"/>
    </location>
</feature>
<dbReference type="RefSeq" id="XP_066698403.1">
    <property type="nucleotide sequence ID" value="XM_066846005.1"/>
</dbReference>
<evidence type="ECO:0000256" key="3">
    <source>
        <dbReference type="ARBA" id="ARBA00022989"/>
    </source>
</evidence>
<dbReference type="Pfam" id="PF20684">
    <property type="entry name" value="Fung_rhodopsin"/>
    <property type="match status" value="1"/>
</dbReference>
<reference evidence="8 9" key="1">
    <citation type="submission" date="2023-01" db="EMBL/GenBank/DDBJ databases">
        <title>Analysis of 21 Apiospora genomes using comparative genomics revels a genus with tremendous synthesis potential of carbohydrate active enzymes and secondary metabolites.</title>
        <authorList>
            <person name="Sorensen T."/>
        </authorList>
    </citation>
    <scope>NUCLEOTIDE SEQUENCE [LARGE SCALE GENOMIC DNA]</scope>
    <source>
        <strain evidence="8 9">CBS 24483</strain>
    </source>
</reference>
<dbReference type="EMBL" id="JAQQWE010000006">
    <property type="protein sequence ID" value="KAK7948897.1"/>
    <property type="molecule type" value="Genomic_DNA"/>
</dbReference>
<feature type="transmembrane region" description="Helical" evidence="6">
    <location>
        <begin position="224"/>
        <end position="246"/>
    </location>
</feature>
<feature type="transmembrane region" description="Helical" evidence="6">
    <location>
        <begin position="144"/>
        <end position="166"/>
    </location>
</feature>
<evidence type="ECO:0000256" key="2">
    <source>
        <dbReference type="ARBA" id="ARBA00022692"/>
    </source>
</evidence>
<comment type="similarity">
    <text evidence="5">Belongs to the SAT4 family.</text>
</comment>
<dbReference type="PANTHER" id="PTHR33048:SF162">
    <property type="entry name" value="SATRATOXIN BIOSYNTHESIS SC1 CLUSTER PROTEIN 4"/>
    <property type="match status" value="1"/>
</dbReference>
<name>A0ABR1Q9B5_9PEZI</name>
<feature type="transmembrane region" description="Helical" evidence="6">
    <location>
        <begin position="191"/>
        <end position="212"/>
    </location>
</feature>
<accession>A0ABR1Q9B5</accession>
<keyword evidence="2 6" id="KW-0812">Transmembrane</keyword>
<gene>
    <name evidence="8" type="ORF">PG986_009783</name>
</gene>
<feature type="transmembrane region" description="Helical" evidence="6">
    <location>
        <begin position="114"/>
        <end position="132"/>
    </location>
</feature>
<evidence type="ECO:0000256" key="1">
    <source>
        <dbReference type="ARBA" id="ARBA00004141"/>
    </source>
</evidence>
<evidence type="ECO:0000256" key="4">
    <source>
        <dbReference type="ARBA" id="ARBA00023136"/>
    </source>
</evidence>
<feature type="domain" description="Rhodopsin" evidence="7">
    <location>
        <begin position="40"/>
        <end position="284"/>
    </location>
</feature>
<dbReference type="Proteomes" id="UP001391051">
    <property type="component" value="Unassembled WGS sequence"/>
</dbReference>
<feature type="transmembrane region" description="Helical" evidence="6">
    <location>
        <begin position="57"/>
        <end position="81"/>
    </location>
</feature>
<evidence type="ECO:0000259" key="7">
    <source>
        <dbReference type="Pfam" id="PF20684"/>
    </source>
</evidence>
<dbReference type="GeneID" id="92079067"/>
<evidence type="ECO:0000256" key="6">
    <source>
        <dbReference type="SAM" id="Phobius"/>
    </source>
</evidence>
<evidence type="ECO:0000313" key="8">
    <source>
        <dbReference type="EMBL" id="KAK7948897.1"/>
    </source>
</evidence>
<organism evidence="8 9">
    <name type="scientific">Apiospora aurea</name>
    <dbReference type="NCBI Taxonomy" id="335848"/>
    <lineage>
        <taxon>Eukaryota</taxon>
        <taxon>Fungi</taxon>
        <taxon>Dikarya</taxon>
        <taxon>Ascomycota</taxon>
        <taxon>Pezizomycotina</taxon>
        <taxon>Sordariomycetes</taxon>
        <taxon>Xylariomycetidae</taxon>
        <taxon>Amphisphaeriales</taxon>
        <taxon>Apiosporaceae</taxon>
        <taxon>Apiospora</taxon>
    </lineage>
</organism>
<comment type="subcellular location">
    <subcellularLocation>
        <location evidence="1">Membrane</location>
        <topology evidence="1">Multi-pass membrane protein</topology>
    </subcellularLocation>
</comment>
<keyword evidence="4 6" id="KW-0472">Membrane</keyword>
<protein>
    <recommendedName>
        <fullName evidence="7">Rhodopsin domain-containing protein</fullName>
    </recommendedName>
</protein>
<evidence type="ECO:0000313" key="9">
    <source>
        <dbReference type="Proteomes" id="UP001391051"/>
    </source>
</evidence>
<feature type="transmembrane region" description="Helical" evidence="6">
    <location>
        <begin position="258"/>
        <end position="283"/>
    </location>
</feature>
<evidence type="ECO:0000256" key="5">
    <source>
        <dbReference type="ARBA" id="ARBA00038359"/>
    </source>
</evidence>
<dbReference type="InterPro" id="IPR049326">
    <property type="entry name" value="Rhodopsin_dom_fungi"/>
</dbReference>
<dbReference type="PANTHER" id="PTHR33048">
    <property type="entry name" value="PTH11-LIKE INTEGRAL MEMBRANE PROTEIN (AFU_ORTHOLOGUE AFUA_5G11245)"/>
    <property type="match status" value="1"/>
</dbReference>
<sequence length="384" mass="41959">MPNPKTPDETHPSTARVDRDTLLGAIWSLTSIAALLVAARICIRLRYSHRRLFADDYLAILALLLLISNSVVMTLMCPTMYEVIDVSAGAMVPPPPTFLDDAAYYLELQFASTVLFWSCLWAVKGCFLVFFGRLARPLKWPRRAWIAIVVFTVAAYCASIVTYPLVCPSLQLRPQVKCQGPLNIYRSAVSLRFSTAVDVISDMLIICLPVYLTVGLQMSAGQKVGLVAVLSLGGIIAVFAVVHVVVTSDATRLAEISWLALWSAIESSVAVVVACLASFKVLFTHKQDKSSKGTPYYYGTTTTTGTGRQHEDQLQSMAGQATKVYMTKSRKLRSGSGGPQVVMAEEAELLDFTGQNFSRKAIVARAFVVEVGSRTASQERILDS</sequence>
<comment type="caution">
    <text evidence="8">The sequence shown here is derived from an EMBL/GenBank/DDBJ whole genome shotgun (WGS) entry which is preliminary data.</text>
</comment>
<keyword evidence="9" id="KW-1185">Reference proteome</keyword>
<keyword evidence="3 6" id="KW-1133">Transmembrane helix</keyword>